<dbReference type="Proteomes" id="UP001165089">
    <property type="component" value="Unassembled WGS sequence"/>
</dbReference>
<dbReference type="SUPFAM" id="SSF110857">
    <property type="entry name" value="Gamma-glutamyl cyclotransferase-like"/>
    <property type="match status" value="1"/>
</dbReference>
<organism evidence="2 3">
    <name type="scientific">Geothrix rubra</name>
    <dbReference type="NCBI Taxonomy" id="2927977"/>
    <lineage>
        <taxon>Bacteria</taxon>
        <taxon>Pseudomonadati</taxon>
        <taxon>Acidobacteriota</taxon>
        <taxon>Holophagae</taxon>
        <taxon>Holophagales</taxon>
        <taxon>Holophagaceae</taxon>
        <taxon>Geothrix</taxon>
    </lineage>
</organism>
<dbReference type="InterPro" id="IPR036568">
    <property type="entry name" value="GGCT-like_sf"/>
</dbReference>
<dbReference type="CDD" id="cd06661">
    <property type="entry name" value="GGCT_like"/>
    <property type="match status" value="1"/>
</dbReference>
<protein>
    <recommendedName>
        <fullName evidence="1">Gamma-glutamylcyclotransferase AIG2-like domain-containing protein</fullName>
    </recommendedName>
</protein>
<name>A0ABQ5Q615_9BACT</name>
<reference evidence="2 3" key="1">
    <citation type="journal article" date="2023" name="Antonie Van Leeuwenhoek">
        <title>Mesoterricola silvestris gen. nov., sp. nov., Mesoterricola sediminis sp. nov., Geothrix oryzae sp. nov., Geothrix edaphica sp. nov., Geothrix rubra sp. nov., and Geothrix limicola sp. nov., six novel members of Acidobacteriota isolated from soils.</title>
        <authorList>
            <person name="Itoh H."/>
            <person name="Sugisawa Y."/>
            <person name="Mise K."/>
            <person name="Xu Z."/>
            <person name="Kuniyasu M."/>
            <person name="Ushijima N."/>
            <person name="Kawano K."/>
            <person name="Kobayashi E."/>
            <person name="Shiratori Y."/>
            <person name="Masuda Y."/>
            <person name="Senoo K."/>
        </authorList>
    </citation>
    <scope>NUCLEOTIDE SEQUENCE [LARGE SCALE GENOMIC DNA]</scope>
    <source>
        <strain evidence="2 3">Red803</strain>
    </source>
</reference>
<evidence type="ECO:0000313" key="2">
    <source>
        <dbReference type="EMBL" id="GLH69871.1"/>
    </source>
</evidence>
<evidence type="ECO:0000313" key="3">
    <source>
        <dbReference type="Proteomes" id="UP001165089"/>
    </source>
</evidence>
<comment type="caution">
    <text evidence="2">The sequence shown here is derived from an EMBL/GenBank/DDBJ whole genome shotgun (WGS) entry which is preliminary data.</text>
</comment>
<sequence length="143" mass="15619">MIAADGLFVYGALREGGSNHAWLQRTHPEGMTRAWVPGRLFHLPEGFPALVAGPEPPAPPPGPGWVVGDFVGYEAPGDLEAALADLDALEGVAEDRFSRELLPVVLQGGHRYLAWAHVFHVERLPRLERHAVELTDGDWGPYL</sequence>
<dbReference type="InterPro" id="IPR009288">
    <property type="entry name" value="AIG2-like_dom"/>
</dbReference>
<dbReference type="InterPro" id="IPR013024">
    <property type="entry name" value="GGCT-like"/>
</dbReference>
<dbReference type="EMBL" id="BSDD01000002">
    <property type="protein sequence ID" value="GLH69871.1"/>
    <property type="molecule type" value="Genomic_DNA"/>
</dbReference>
<dbReference type="Pfam" id="PF06094">
    <property type="entry name" value="GGACT"/>
    <property type="match status" value="1"/>
</dbReference>
<gene>
    <name evidence="2" type="ORF">GETHPA_14040</name>
</gene>
<dbReference type="Gene3D" id="3.10.490.10">
    <property type="entry name" value="Gamma-glutamyl cyclotransferase-like"/>
    <property type="match status" value="1"/>
</dbReference>
<proteinExistence type="predicted"/>
<accession>A0ABQ5Q615</accession>
<evidence type="ECO:0000259" key="1">
    <source>
        <dbReference type="Pfam" id="PF06094"/>
    </source>
</evidence>
<keyword evidence="3" id="KW-1185">Reference proteome</keyword>
<dbReference type="RefSeq" id="WP_285724016.1">
    <property type="nucleotide sequence ID" value="NZ_BSDD01000002.1"/>
</dbReference>
<feature type="domain" description="Gamma-glutamylcyclotransferase AIG2-like" evidence="1">
    <location>
        <begin position="7"/>
        <end position="139"/>
    </location>
</feature>